<proteinExistence type="predicted"/>
<protein>
    <submittedName>
        <fullName evidence="2">Zf-HC2 domain-containing protein</fullName>
    </submittedName>
</protein>
<keyword evidence="1" id="KW-1133">Transmembrane helix</keyword>
<keyword evidence="1" id="KW-0472">Membrane</keyword>
<dbReference type="InterPro" id="IPR041916">
    <property type="entry name" value="Anti_sigma_zinc_sf"/>
</dbReference>
<keyword evidence="1" id="KW-0812">Transmembrane</keyword>
<keyword evidence="3" id="KW-1185">Reference proteome</keyword>
<name>A0ABX2ILC5_9RHOB</name>
<evidence type="ECO:0000313" key="2">
    <source>
        <dbReference type="EMBL" id="NSX53669.1"/>
    </source>
</evidence>
<dbReference type="EMBL" id="JABUFE010000001">
    <property type="protein sequence ID" value="NSX53669.1"/>
    <property type="molecule type" value="Genomic_DNA"/>
</dbReference>
<organism evidence="2 3">
    <name type="scientific">Parasulfitobacter algicola</name>
    <dbReference type="NCBI Taxonomy" id="2614809"/>
    <lineage>
        <taxon>Bacteria</taxon>
        <taxon>Pseudomonadati</taxon>
        <taxon>Pseudomonadota</taxon>
        <taxon>Alphaproteobacteria</taxon>
        <taxon>Rhodobacterales</taxon>
        <taxon>Roseobacteraceae</taxon>
        <taxon>Parasulfitobacter</taxon>
    </lineage>
</organism>
<gene>
    <name evidence="2" type="ORF">HRQ87_02540</name>
</gene>
<reference evidence="2 3" key="1">
    <citation type="submission" date="2020-06" db="EMBL/GenBank/DDBJ databases">
        <title>Sulfitobacter algicola sp. nov., isolated from green algae.</title>
        <authorList>
            <person name="Wang C."/>
        </authorList>
    </citation>
    <scope>NUCLEOTIDE SEQUENCE [LARGE SCALE GENOMIC DNA]</scope>
    <source>
        <strain evidence="2 3">1151</strain>
    </source>
</reference>
<evidence type="ECO:0000256" key="1">
    <source>
        <dbReference type="SAM" id="Phobius"/>
    </source>
</evidence>
<accession>A0ABX2ILC5</accession>
<dbReference type="RefSeq" id="WP_174134875.1">
    <property type="nucleotide sequence ID" value="NZ_JABUFE010000001.1"/>
</dbReference>
<sequence>MQLHNPQNPGPEECRGSVWELIPWYVNGSLPSDQAQQVRDHSKGCSQCAAEIERQRRLAKDIIKIDPFDAPLSRSWKHLRAQVKAEELTGLPTAGKWWRFEGLQGEFIALAGVAAVAFAIIVVLPFGNSFETLTTEVEAATHIIKFQTAPNVTADQLDRLLVEFDAVLVSGPSDVGIYEAAVSGGTDMQAVADALMATSQIMFAAPQVSQ</sequence>
<feature type="transmembrane region" description="Helical" evidence="1">
    <location>
        <begin position="107"/>
        <end position="127"/>
    </location>
</feature>
<evidence type="ECO:0000313" key="3">
    <source>
        <dbReference type="Proteomes" id="UP000777935"/>
    </source>
</evidence>
<dbReference type="Gene3D" id="1.10.10.1320">
    <property type="entry name" value="Anti-sigma factor, zinc-finger domain"/>
    <property type="match status" value="1"/>
</dbReference>
<comment type="caution">
    <text evidence="2">The sequence shown here is derived from an EMBL/GenBank/DDBJ whole genome shotgun (WGS) entry which is preliminary data.</text>
</comment>
<dbReference type="Proteomes" id="UP000777935">
    <property type="component" value="Unassembled WGS sequence"/>
</dbReference>